<proteinExistence type="predicted"/>
<keyword evidence="1" id="KW-0378">Hydrolase</keyword>
<dbReference type="InterPro" id="IPR035986">
    <property type="entry name" value="PKD_dom_sf"/>
</dbReference>
<dbReference type="PROSITE" id="PS51257">
    <property type="entry name" value="PROKAR_LIPOPROTEIN"/>
    <property type="match status" value="1"/>
</dbReference>
<dbReference type="Pfam" id="PF02018">
    <property type="entry name" value="CBM_4_9"/>
    <property type="match status" value="1"/>
</dbReference>
<dbReference type="RefSeq" id="WP_386096289.1">
    <property type="nucleotide sequence ID" value="NZ_JBHSAT010000004.1"/>
</dbReference>
<dbReference type="CDD" id="cd00146">
    <property type="entry name" value="PKD"/>
    <property type="match status" value="1"/>
</dbReference>
<gene>
    <name evidence="3" type="ORF">ACFOSX_01435</name>
</gene>
<comment type="caution">
    <text evidence="3">The sequence shown here is derived from an EMBL/GenBank/DDBJ whole genome shotgun (WGS) entry which is preliminary data.</text>
</comment>
<name>A0ABV8AFY5_9FLAO</name>
<dbReference type="PROSITE" id="PS50093">
    <property type="entry name" value="PKD"/>
    <property type="match status" value="1"/>
</dbReference>
<dbReference type="EMBL" id="JBHSAT010000004">
    <property type="protein sequence ID" value="MFC3875880.1"/>
    <property type="molecule type" value="Genomic_DNA"/>
</dbReference>
<feature type="domain" description="PKD" evidence="2">
    <location>
        <begin position="61"/>
        <end position="114"/>
    </location>
</feature>
<dbReference type="Proteomes" id="UP001595812">
    <property type="component" value="Unassembled WGS sequence"/>
</dbReference>
<protein>
    <submittedName>
        <fullName evidence="3">Carbohydrate binding domain-containing protein</fullName>
    </submittedName>
</protein>
<dbReference type="InterPro" id="IPR003305">
    <property type="entry name" value="CenC_carb-bd"/>
</dbReference>
<organism evidence="3 4">
    <name type="scientific">Winogradskyella maritima</name>
    <dbReference type="NCBI Taxonomy" id="1517766"/>
    <lineage>
        <taxon>Bacteria</taxon>
        <taxon>Pseudomonadati</taxon>
        <taxon>Bacteroidota</taxon>
        <taxon>Flavobacteriia</taxon>
        <taxon>Flavobacteriales</taxon>
        <taxon>Flavobacteriaceae</taxon>
        <taxon>Winogradskyella</taxon>
    </lineage>
</organism>
<dbReference type="InterPro" id="IPR013783">
    <property type="entry name" value="Ig-like_fold"/>
</dbReference>
<dbReference type="InterPro" id="IPR022409">
    <property type="entry name" value="PKD/Chitinase_dom"/>
</dbReference>
<evidence type="ECO:0000259" key="2">
    <source>
        <dbReference type="PROSITE" id="PS50093"/>
    </source>
</evidence>
<dbReference type="InterPro" id="IPR008979">
    <property type="entry name" value="Galactose-bd-like_sf"/>
</dbReference>
<dbReference type="Gene3D" id="2.60.40.10">
    <property type="entry name" value="Immunoglobulins"/>
    <property type="match status" value="1"/>
</dbReference>
<dbReference type="InterPro" id="IPR000601">
    <property type="entry name" value="PKD_dom"/>
</dbReference>
<evidence type="ECO:0000313" key="3">
    <source>
        <dbReference type="EMBL" id="MFC3875880.1"/>
    </source>
</evidence>
<dbReference type="SUPFAM" id="SSF49299">
    <property type="entry name" value="PKD domain"/>
    <property type="match status" value="1"/>
</dbReference>
<keyword evidence="4" id="KW-1185">Reference proteome</keyword>
<dbReference type="Gene3D" id="2.60.120.260">
    <property type="entry name" value="Galactose-binding domain-like"/>
    <property type="match status" value="4"/>
</dbReference>
<accession>A0ABV8AFY5</accession>
<dbReference type="Pfam" id="PF18911">
    <property type="entry name" value="PKD_4"/>
    <property type="match status" value="1"/>
</dbReference>
<dbReference type="SMART" id="SM00089">
    <property type="entry name" value="PKD"/>
    <property type="match status" value="1"/>
</dbReference>
<reference evidence="4" key="1">
    <citation type="journal article" date="2019" name="Int. J. Syst. Evol. Microbiol.">
        <title>The Global Catalogue of Microorganisms (GCM) 10K type strain sequencing project: providing services to taxonomists for standard genome sequencing and annotation.</title>
        <authorList>
            <consortium name="The Broad Institute Genomics Platform"/>
            <consortium name="The Broad Institute Genome Sequencing Center for Infectious Disease"/>
            <person name="Wu L."/>
            <person name="Ma J."/>
        </authorList>
    </citation>
    <scope>NUCLEOTIDE SEQUENCE [LARGE SCALE GENOMIC DNA]</scope>
    <source>
        <strain evidence="4">CECT 8979</strain>
    </source>
</reference>
<evidence type="ECO:0000256" key="1">
    <source>
        <dbReference type="ARBA" id="ARBA00022801"/>
    </source>
</evidence>
<dbReference type="SUPFAM" id="SSF49785">
    <property type="entry name" value="Galactose-binding domain-like"/>
    <property type="match status" value="2"/>
</dbReference>
<evidence type="ECO:0000313" key="4">
    <source>
        <dbReference type="Proteomes" id="UP001595812"/>
    </source>
</evidence>
<sequence length="921" mass="96097">MMKEIIRKAKQFALLLLVISFVGCENDDAELPKVIAGFTYTLNENTGTVTFINVSENASDFEWAFGDGDSSEEINPIKTYQTGEYTVSLTASNGAGGEDTFEDTISIQIPLEIQFPIAFDNPLVAFDATTFGGVAFEVVENPDLSGSNAVASNVGQITNSGATFEGFFFELGEDLDLATQQTISVNFWSEVPVDVLLKLEQGSGPDAEVVASHGGTGWEIITFTFTSTDAFSQVTFFVDGLGTTAGTFFIDDITQIDTINNGMIEDCGGDLINDFETSDDSIFNNFGGGVGTIIDNDETSINSSAKLGQYVKNDGEVFGGITIGLDSNIDFNAGTFSIDVRSSSVRQLLFKLEGLGIEKILPTSGEAWETITYDFSDVAGNMGEITGITLIMDNGTAGDGSSDWTIQFDNIRLCSNGDTGGDTGSIENCGGDLVNDFETADDSIFSNFGGGVGTIIDNPDTSVNMSAKLAQYVKGSGEVFAGITVGLNANIAFNAGTFSIDVKSSAVRQLLFKLEGLGIEKILPTSGAGWETITYDFADVAGNMGDVTGITLIMDNGTAGDGSDAWTIQFDNIRLCSNGDGGGMPFDDGLLVNGDFQTLDTNGNVTEWIQGVDDSNPAPVSTEGDNVFYSINVTSPTPGQPFNINVSQKTEIINGETYILAFDAWSDVNRTIVAGIGLSGGDFANNSETVSITTARTRYELTLLANGFGAPDARVLFDLAEEAGVVNIDDVSLFIDSGSGGGGGGGGTGDCPAPPAGDFIADGDFEANSSCWALFDNGGSTSISSTVSNGGGTRSGQITSATGANPGIKQERFGIGTVMPNTTYIVSFDIKADASDPLADGAILNAFMFSEPADGSNDPAVQHVLVQADGAVSTNWETRTYTFTTAGNVGGGVSFLLELVCGGAATCGGTINIDNVSMTAQ</sequence>